<comment type="caution">
    <text evidence="1">The sequence shown here is derived from an EMBL/GenBank/DDBJ whole genome shotgun (WGS) entry which is preliminary data.</text>
</comment>
<dbReference type="AlphaFoldDB" id="A0A096AQU5"/>
<dbReference type="Proteomes" id="UP000029629">
    <property type="component" value="Unassembled WGS sequence"/>
</dbReference>
<accession>A0A096AQU5</accession>
<evidence type="ECO:0000313" key="2">
    <source>
        <dbReference type="Proteomes" id="UP000029629"/>
    </source>
</evidence>
<protein>
    <submittedName>
        <fullName evidence="1">Uncharacterized protein</fullName>
    </submittedName>
</protein>
<proteinExistence type="predicted"/>
<keyword evidence="2" id="KW-1185">Reference proteome</keyword>
<sequence>MNSYYNRNRLPQPWEQTYGQQGAYPQQPMFYPQQQIGMGSGLLGGFGGYAKRDKHATFASDAYTNYVNSLLQKNAPQYAPQSQPQGLFGFSQQPKRQSFFDRINDYGGGGNNGDGS</sequence>
<name>A0A096AQU5_9BURK</name>
<evidence type="ECO:0000313" key="1">
    <source>
        <dbReference type="EMBL" id="KGF23399.1"/>
    </source>
</evidence>
<gene>
    <name evidence="1" type="ORF">HMPREF2130_11925</name>
</gene>
<reference evidence="1 2" key="1">
    <citation type="submission" date="2014-07" db="EMBL/GenBank/DDBJ databases">
        <authorList>
            <person name="McCorrison J."/>
            <person name="Sanka R."/>
            <person name="Torralba M."/>
            <person name="Gillis M."/>
            <person name="Haft D.H."/>
            <person name="Methe B."/>
            <person name="Sutton G."/>
            <person name="Nelson K.E."/>
        </authorList>
    </citation>
    <scope>NUCLEOTIDE SEQUENCE [LARGE SCALE GENOMIC DNA]</scope>
    <source>
        <strain evidence="1 2">DNF00040</strain>
    </source>
</reference>
<organism evidence="1 2">
    <name type="scientific">Oligella urethralis DNF00040</name>
    <dbReference type="NCBI Taxonomy" id="1401065"/>
    <lineage>
        <taxon>Bacteria</taxon>
        <taxon>Pseudomonadati</taxon>
        <taxon>Pseudomonadota</taxon>
        <taxon>Betaproteobacteria</taxon>
        <taxon>Burkholderiales</taxon>
        <taxon>Alcaligenaceae</taxon>
        <taxon>Oligella</taxon>
    </lineage>
</organism>
<dbReference type="EMBL" id="JRNI01000141">
    <property type="protein sequence ID" value="KGF23399.1"/>
    <property type="molecule type" value="Genomic_DNA"/>
</dbReference>
<dbReference type="RefSeq" id="WP_036561481.1">
    <property type="nucleotide sequence ID" value="NZ_JRNI01000141.1"/>
</dbReference>